<reference evidence="1 2" key="1">
    <citation type="journal article" date="2015" name="Genome Announc.">
        <title>Draft Genome Sequences of 14 Escherichia coli Phages Isolated from Cattle Slurry.</title>
        <authorList>
            <person name="Smith R."/>
            <person name="O'Hara M."/>
            <person name="Hobman J.L."/>
            <person name="Millard A.D."/>
        </authorList>
    </citation>
    <scope>NUCLEOTIDE SEQUENCE [LARGE SCALE GENOMIC DNA]</scope>
</reference>
<proteinExistence type="predicted"/>
<dbReference type="EMBL" id="LN881727">
    <property type="protein sequence ID" value="CUL01438.1"/>
    <property type="molecule type" value="Genomic_DNA"/>
</dbReference>
<dbReference type="RefSeq" id="YP_009177434.1">
    <property type="nucleotide sequence ID" value="NC_028248.1"/>
</dbReference>
<protein>
    <submittedName>
        <fullName evidence="1">Uncharacterized protein</fullName>
    </submittedName>
</protein>
<evidence type="ECO:0000313" key="1">
    <source>
        <dbReference type="EMBL" id="CUL01438.1"/>
    </source>
</evidence>
<dbReference type="GeneID" id="26123268"/>
<dbReference type="OrthoDB" id="33840at10239"/>
<sequence>MGPNIMALSKRKGTTAMTKQYQRIKAKVKPDYLEKDSAFRDCTADKVYTGAVLLNDKLEVDVLGKKAVIEDDNGDCVFCTTRELEILEYFGEIFTSLDDYLDDEEA</sequence>
<keyword evidence="2" id="KW-1185">Reference proteome</keyword>
<name>A0A0M7Q8W0_9CAUD</name>
<accession>A0A0M7Q8W0</accession>
<evidence type="ECO:0000313" key="2">
    <source>
        <dbReference type="Proteomes" id="UP000203950"/>
    </source>
</evidence>
<organism evidence="1 2">
    <name type="scientific">Escherichia phage slur16</name>
    <dbReference type="NCBI Taxonomy" id="1720495"/>
    <lineage>
        <taxon>Viruses</taxon>
        <taxon>Duplodnaviria</taxon>
        <taxon>Heunggongvirae</taxon>
        <taxon>Uroviricota</taxon>
        <taxon>Caudoviricetes</taxon>
        <taxon>Vequintavirinae</taxon>
        <taxon>Vequintavirus</taxon>
        <taxon>Vequintavirus slur16</taxon>
    </lineage>
</organism>
<dbReference type="Proteomes" id="UP000203950">
    <property type="component" value="Genome"/>
</dbReference>
<dbReference type="KEGG" id="vg:26123268"/>